<proteinExistence type="predicted"/>
<dbReference type="Pfam" id="PF01564">
    <property type="entry name" value="Spermine_synth"/>
    <property type="match status" value="1"/>
</dbReference>
<protein>
    <submittedName>
        <fullName evidence="2">Spermidine synthase</fullName>
    </submittedName>
</protein>
<keyword evidence="3" id="KW-1185">Reference proteome</keyword>
<evidence type="ECO:0000313" key="2">
    <source>
        <dbReference type="EMBL" id="RED59203.1"/>
    </source>
</evidence>
<dbReference type="Gene3D" id="3.40.50.150">
    <property type="entry name" value="Vaccinia Virus protein VP39"/>
    <property type="match status" value="1"/>
</dbReference>
<dbReference type="InterPro" id="IPR029063">
    <property type="entry name" value="SAM-dependent_MTases_sf"/>
</dbReference>
<dbReference type="Proteomes" id="UP000256869">
    <property type="component" value="Unassembled WGS sequence"/>
</dbReference>
<comment type="caution">
    <text evidence="2">The sequence shown here is derived from an EMBL/GenBank/DDBJ whole genome shotgun (WGS) entry which is preliminary data.</text>
</comment>
<evidence type="ECO:0000256" key="1">
    <source>
        <dbReference type="ARBA" id="ARBA00023115"/>
    </source>
</evidence>
<dbReference type="PANTHER" id="PTHR43317">
    <property type="entry name" value="THERMOSPERMINE SYNTHASE ACAULIS5"/>
    <property type="match status" value="1"/>
</dbReference>
<dbReference type="NCBIfam" id="NF037959">
    <property type="entry name" value="MFS_SpdSyn"/>
    <property type="match status" value="1"/>
</dbReference>
<dbReference type="SUPFAM" id="SSF53335">
    <property type="entry name" value="S-adenosyl-L-methionine-dependent methyltransferases"/>
    <property type="match status" value="1"/>
</dbReference>
<dbReference type="RefSeq" id="WP_245987651.1">
    <property type="nucleotide sequence ID" value="NZ_QRDY01000007.1"/>
</dbReference>
<dbReference type="AlphaFoldDB" id="A0A3D9IBN9"/>
<evidence type="ECO:0000313" key="3">
    <source>
        <dbReference type="Proteomes" id="UP000256869"/>
    </source>
</evidence>
<accession>A0A3D9IBN9</accession>
<name>A0A3D9IBN9_9BACL</name>
<reference evidence="2 3" key="1">
    <citation type="submission" date="2018-07" db="EMBL/GenBank/DDBJ databases">
        <title>Genomic Encyclopedia of Type Strains, Phase III (KMG-III): the genomes of soil and plant-associated and newly described type strains.</title>
        <authorList>
            <person name="Whitman W."/>
        </authorList>
    </citation>
    <scope>NUCLEOTIDE SEQUENCE [LARGE SCALE GENOMIC DNA]</scope>
    <source>
        <strain evidence="2 3">CECT 8236</strain>
    </source>
</reference>
<keyword evidence="1" id="KW-0620">Polyamine biosynthesis</keyword>
<dbReference type="GO" id="GO:0006596">
    <property type="term" value="P:polyamine biosynthetic process"/>
    <property type="evidence" value="ECO:0007669"/>
    <property type="project" value="UniProtKB-KW"/>
</dbReference>
<sequence>MHVIVNEVSKFNELTVYESTELNGKTGKYRCLKFADEAVQGAIDLKDTKRVVLDYQRAIIDLMDLLQPEFRDVFVIGHGIGTIAGHYPDKDFKVAEIDEKVVEFSKTYFGYLQDNVIVGDGRRILGQEQSSRYDYILLDAFTSQGTPLHLATIGFFEMTLEKLKPQGAILLNVMGKPKNDRYMNAVYTTFSEVYPFVKGMSLQADSAADARNIILVGSRLPIDMAEQASPGLVEVEFDSGHIIIDEAWSRPHE</sequence>
<dbReference type="EMBL" id="QRDY01000007">
    <property type="protein sequence ID" value="RED59203.1"/>
    <property type="molecule type" value="Genomic_DNA"/>
</dbReference>
<gene>
    <name evidence="2" type="ORF">DFP95_10741</name>
</gene>
<dbReference type="PANTHER" id="PTHR43317:SF1">
    <property type="entry name" value="THERMOSPERMINE SYNTHASE ACAULIS5"/>
    <property type="match status" value="1"/>
</dbReference>
<organism evidence="2 3">
    <name type="scientific">Cohnella lupini</name>
    <dbReference type="NCBI Taxonomy" id="1294267"/>
    <lineage>
        <taxon>Bacteria</taxon>
        <taxon>Bacillati</taxon>
        <taxon>Bacillota</taxon>
        <taxon>Bacilli</taxon>
        <taxon>Bacillales</taxon>
        <taxon>Paenibacillaceae</taxon>
        <taxon>Cohnella</taxon>
    </lineage>
</organism>